<keyword evidence="8 9" id="KW-0472">Membrane</keyword>
<evidence type="ECO:0000256" key="10">
    <source>
        <dbReference type="RuleBase" id="RU000488"/>
    </source>
</evidence>
<dbReference type="FunCoup" id="A0A1S4G3V8">
    <property type="interactions" value="1579"/>
</dbReference>
<keyword evidence="10" id="KW-0813">Transport</keyword>
<dbReference type="OrthoDB" id="10253709at2759"/>
<evidence type="ECO:0000256" key="4">
    <source>
        <dbReference type="ARBA" id="ARBA00022737"/>
    </source>
</evidence>
<comment type="subcellular location">
    <subcellularLocation>
        <location evidence="1">Mitochondrion outer membrane</location>
        <topology evidence="1">Multi-pass membrane protein</topology>
    </subcellularLocation>
</comment>
<keyword evidence="5" id="KW-1000">Mitochondrion outer membrane</keyword>
<evidence type="ECO:0000256" key="3">
    <source>
        <dbReference type="ARBA" id="ARBA00022692"/>
    </source>
</evidence>
<dbReference type="PANTHER" id="PTHR10780:SF18">
    <property type="entry name" value="LD43650P"/>
    <property type="match status" value="1"/>
</dbReference>
<evidence type="ECO:0000256" key="5">
    <source>
        <dbReference type="ARBA" id="ARBA00022787"/>
    </source>
</evidence>
<dbReference type="SUPFAM" id="SSF103506">
    <property type="entry name" value="Mitochondrial carrier"/>
    <property type="match status" value="1"/>
</dbReference>
<protein>
    <submittedName>
        <fullName evidence="11">Uncharacterized protein</fullName>
    </submittedName>
</protein>
<gene>
    <name evidence="11" type="primary">5565994</name>
</gene>
<evidence type="ECO:0000256" key="6">
    <source>
        <dbReference type="ARBA" id="ARBA00022989"/>
    </source>
</evidence>
<dbReference type="EnsemblMetazoa" id="AAEL015041-RA">
    <property type="protein sequence ID" value="AAEL015041-PA"/>
    <property type="gene ID" value="AAEL015041"/>
</dbReference>
<keyword evidence="6" id="KW-1133">Transmembrane helix</keyword>
<keyword evidence="7" id="KW-0496">Mitochondrion</keyword>
<evidence type="ECO:0000256" key="1">
    <source>
        <dbReference type="ARBA" id="ARBA00004374"/>
    </source>
</evidence>
<name>A0A1S4G3V8_AEDAE</name>
<evidence type="ECO:0000313" key="11">
    <source>
        <dbReference type="EnsemblMetazoa" id="AAEL015041-PA"/>
    </source>
</evidence>
<dbReference type="Gene3D" id="1.50.40.10">
    <property type="entry name" value="Mitochondrial carrier domain"/>
    <property type="match status" value="1"/>
</dbReference>
<evidence type="ECO:0000256" key="7">
    <source>
        <dbReference type="ARBA" id="ARBA00023128"/>
    </source>
</evidence>
<keyword evidence="4" id="KW-0677">Repeat</keyword>
<dbReference type="InterPro" id="IPR023395">
    <property type="entry name" value="MCP_dom_sf"/>
</dbReference>
<dbReference type="VEuPathDB" id="VectorBase:AAEL015041"/>
<sequence>MPTMPEQDDNGNDYEVGEWLRFGLRLGVTTALHPLEYAKVLMQIGFEPITPVPGRTLLGRPTMVLPNVFQYAAYIKHVDGFYGCFRGLSAKIIGNLLSAHFSEKIADELNLEVVKDSDSKRKGKEDRGASVDTEEEDRLLDEQFKKQLKRNLVVHAAGVAISQPFHVISIRMMAQFVGREKIYTGLWASIREIWSQEGIFGFFSGFVPRLLCDLGCMVVASSATYLASKYLIREREGRIYFSSISQFVFSSMFYPYHVVSTCMIVNGSRLKAGNLPNMEPYHDWRDCYARLKAAGQHKRGSSLFFRYASRPRVSKTSNSSFAPYPELKYTH</sequence>
<organism evidence="11 12">
    <name type="scientific">Aedes aegypti</name>
    <name type="common">Yellowfever mosquito</name>
    <name type="synonym">Culex aegypti</name>
    <dbReference type="NCBI Taxonomy" id="7159"/>
    <lineage>
        <taxon>Eukaryota</taxon>
        <taxon>Metazoa</taxon>
        <taxon>Ecdysozoa</taxon>
        <taxon>Arthropoda</taxon>
        <taxon>Hexapoda</taxon>
        <taxon>Insecta</taxon>
        <taxon>Pterygota</taxon>
        <taxon>Neoptera</taxon>
        <taxon>Endopterygota</taxon>
        <taxon>Diptera</taxon>
        <taxon>Nematocera</taxon>
        <taxon>Culicoidea</taxon>
        <taxon>Culicidae</taxon>
        <taxon>Culicinae</taxon>
        <taxon>Aedini</taxon>
        <taxon>Aedes</taxon>
        <taxon>Stegomyia</taxon>
    </lineage>
</organism>
<evidence type="ECO:0000256" key="8">
    <source>
        <dbReference type="ARBA" id="ARBA00023136"/>
    </source>
</evidence>
<reference evidence="11 12" key="1">
    <citation type="submission" date="2017-06" db="EMBL/GenBank/DDBJ databases">
        <title>Aedes aegypti genome working group (AGWG) sequencing and assembly.</title>
        <authorList>
            <consortium name="Aedes aegypti Genome Working Group (AGWG)"/>
            <person name="Matthews B.J."/>
        </authorList>
    </citation>
    <scope>NUCLEOTIDE SEQUENCE [LARGE SCALE GENOMIC DNA]</scope>
    <source>
        <strain evidence="11 12">LVP_AGWG</strain>
    </source>
</reference>
<reference evidence="11" key="2">
    <citation type="submission" date="2020-05" db="UniProtKB">
        <authorList>
            <consortium name="EnsemblMetazoa"/>
        </authorList>
    </citation>
    <scope>IDENTIFICATION</scope>
    <source>
        <strain evidence="11">LVP_AGWG</strain>
    </source>
</reference>
<dbReference type="Pfam" id="PF00153">
    <property type="entry name" value="Mito_carr"/>
    <property type="match status" value="1"/>
</dbReference>
<evidence type="ECO:0000256" key="9">
    <source>
        <dbReference type="PROSITE-ProRule" id="PRU00282"/>
    </source>
</evidence>
<dbReference type="InParanoid" id="A0A1S4G3V8"/>
<comment type="similarity">
    <text evidence="2 10">Belongs to the mitochondrial carrier (TC 2.A.29) family.</text>
</comment>
<evidence type="ECO:0000256" key="2">
    <source>
        <dbReference type="ARBA" id="ARBA00006375"/>
    </source>
</evidence>
<feature type="repeat" description="Solcar" evidence="9">
    <location>
        <begin position="145"/>
        <end position="231"/>
    </location>
</feature>
<keyword evidence="12" id="KW-1185">Reference proteome</keyword>
<dbReference type="GO" id="GO:0005741">
    <property type="term" value="C:mitochondrial outer membrane"/>
    <property type="evidence" value="ECO:0007669"/>
    <property type="project" value="UniProtKB-SubCell"/>
</dbReference>
<dbReference type="Proteomes" id="UP000008820">
    <property type="component" value="Chromosome 2"/>
</dbReference>
<dbReference type="InterPro" id="IPR018108">
    <property type="entry name" value="MCP_transmembrane"/>
</dbReference>
<evidence type="ECO:0000313" key="12">
    <source>
        <dbReference type="Proteomes" id="UP000008820"/>
    </source>
</evidence>
<keyword evidence="3 9" id="KW-0812">Transmembrane</keyword>
<proteinExistence type="inferred from homology"/>
<accession>A0A1S4G3V8</accession>
<dbReference type="AlphaFoldDB" id="A0A1S4G3V8"/>
<dbReference type="PROSITE" id="PS50920">
    <property type="entry name" value="SOLCAR"/>
    <property type="match status" value="1"/>
</dbReference>
<dbReference type="PANTHER" id="PTHR10780">
    <property type="entry name" value="MITOCHONDRIAL CARRIER HOMOLOG"/>
    <property type="match status" value="1"/>
</dbReference>